<comment type="caution">
    <text evidence="2">The sequence shown here is derived from an EMBL/GenBank/DDBJ whole genome shotgun (WGS) entry which is preliminary data.</text>
</comment>
<sequence>MHPSQIPAPAVTNTRPQTTNTNPTIDPKVHTDPSPTKMSSRVTPATGSTSDASSASSIDQSTLNQTVQTFNSRRVSARSRLTFGFLSVVLEAEDGDEKAAEVESDKEDIED</sequence>
<evidence type="ECO:0000256" key="1">
    <source>
        <dbReference type="SAM" id="MobiDB-lite"/>
    </source>
</evidence>
<name>A0A504YQB0_FASGI</name>
<dbReference type="AlphaFoldDB" id="A0A504YQB0"/>
<feature type="region of interest" description="Disordered" evidence="1">
    <location>
        <begin position="1"/>
        <end position="74"/>
    </location>
</feature>
<proteinExistence type="predicted"/>
<feature type="compositionally biased region" description="Polar residues" evidence="1">
    <location>
        <begin position="33"/>
        <end position="43"/>
    </location>
</feature>
<dbReference type="EMBL" id="SUNJ01006929">
    <property type="protein sequence ID" value="TPP62366.1"/>
    <property type="molecule type" value="Genomic_DNA"/>
</dbReference>
<feature type="compositionally biased region" description="Low complexity" evidence="1">
    <location>
        <begin position="45"/>
        <end position="62"/>
    </location>
</feature>
<evidence type="ECO:0000313" key="3">
    <source>
        <dbReference type="Proteomes" id="UP000316759"/>
    </source>
</evidence>
<accession>A0A504YQB0</accession>
<gene>
    <name evidence="2" type="ORF">FGIG_11140</name>
</gene>
<protein>
    <submittedName>
        <fullName evidence="2">Uncharacterized protein</fullName>
    </submittedName>
</protein>
<dbReference type="Proteomes" id="UP000316759">
    <property type="component" value="Unassembled WGS sequence"/>
</dbReference>
<feature type="compositionally biased region" description="Polar residues" evidence="1">
    <location>
        <begin position="63"/>
        <end position="74"/>
    </location>
</feature>
<keyword evidence="3" id="KW-1185">Reference proteome</keyword>
<organism evidence="2 3">
    <name type="scientific">Fasciola gigantica</name>
    <name type="common">Giant liver fluke</name>
    <dbReference type="NCBI Taxonomy" id="46835"/>
    <lineage>
        <taxon>Eukaryota</taxon>
        <taxon>Metazoa</taxon>
        <taxon>Spiralia</taxon>
        <taxon>Lophotrochozoa</taxon>
        <taxon>Platyhelminthes</taxon>
        <taxon>Trematoda</taxon>
        <taxon>Digenea</taxon>
        <taxon>Plagiorchiida</taxon>
        <taxon>Echinostomata</taxon>
        <taxon>Echinostomatoidea</taxon>
        <taxon>Fasciolidae</taxon>
        <taxon>Fasciola</taxon>
    </lineage>
</organism>
<reference evidence="2 3" key="1">
    <citation type="submission" date="2019-04" db="EMBL/GenBank/DDBJ databases">
        <title>Annotation for the trematode Fasciola gigantica.</title>
        <authorList>
            <person name="Choi Y.-J."/>
        </authorList>
    </citation>
    <scope>NUCLEOTIDE SEQUENCE [LARGE SCALE GENOMIC DNA]</scope>
    <source>
        <strain evidence="2">Uganda_cow_1</strain>
    </source>
</reference>
<feature type="compositionally biased region" description="Low complexity" evidence="1">
    <location>
        <begin position="12"/>
        <end position="24"/>
    </location>
</feature>
<evidence type="ECO:0000313" key="2">
    <source>
        <dbReference type="EMBL" id="TPP62366.1"/>
    </source>
</evidence>